<evidence type="ECO:0000313" key="3">
    <source>
        <dbReference type="WBParaSite" id="nRc.2.0.1.t48175-RA"/>
    </source>
</evidence>
<protein>
    <submittedName>
        <fullName evidence="3">Uncharacterized protein</fullName>
    </submittedName>
</protein>
<dbReference type="AlphaFoldDB" id="A0A915LAM4"/>
<feature type="region of interest" description="Disordered" evidence="1">
    <location>
        <begin position="32"/>
        <end position="58"/>
    </location>
</feature>
<dbReference type="Proteomes" id="UP000887565">
    <property type="component" value="Unplaced"/>
</dbReference>
<name>A0A915LAM4_ROMCU</name>
<evidence type="ECO:0000313" key="2">
    <source>
        <dbReference type="Proteomes" id="UP000887565"/>
    </source>
</evidence>
<reference evidence="3" key="1">
    <citation type="submission" date="2022-11" db="UniProtKB">
        <authorList>
            <consortium name="WormBaseParasite"/>
        </authorList>
    </citation>
    <scope>IDENTIFICATION</scope>
</reference>
<evidence type="ECO:0000256" key="1">
    <source>
        <dbReference type="SAM" id="MobiDB-lite"/>
    </source>
</evidence>
<proteinExistence type="predicted"/>
<sequence length="134" mass="15549">CFVCRCRAKLAELEKEVSHVSHSNELQKASVIDQQQDEGCRRKSDENNNDNRRRRHNSSPFVDIHERLSWVIKTFETMCARYVFFSCDEVLDPVSSLVKSIKNLQSSDEERDAMELIDQAKVLVEAFQSAIAKW</sequence>
<keyword evidence="2" id="KW-1185">Reference proteome</keyword>
<organism evidence="2 3">
    <name type="scientific">Romanomermis culicivorax</name>
    <name type="common">Nematode worm</name>
    <dbReference type="NCBI Taxonomy" id="13658"/>
    <lineage>
        <taxon>Eukaryota</taxon>
        <taxon>Metazoa</taxon>
        <taxon>Ecdysozoa</taxon>
        <taxon>Nematoda</taxon>
        <taxon>Enoplea</taxon>
        <taxon>Dorylaimia</taxon>
        <taxon>Mermithida</taxon>
        <taxon>Mermithoidea</taxon>
        <taxon>Mermithidae</taxon>
        <taxon>Romanomermis</taxon>
    </lineage>
</organism>
<feature type="compositionally biased region" description="Basic and acidic residues" evidence="1">
    <location>
        <begin position="38"/>
        <end position="51"/>
    </location>
</feature>
<dbReference type="WBParaSite" id="nRc.2.0.1.t48175-RA">
    <property type="protein sequence ID" value="nRc.2.0.1.t48175-RA"/>
    <property type="gene ID" value="nRc.2.0.1.g48175"/>
</dbReference>
<accession>A0A915LAM4</accession>